<comment type="function">
    <text evidence="11">Involved in the biosynthesis of isoprenoids. Catalyzes the 1,3-allylic rearrangement of the homoallylic substrate isopentenyl (IPP) to its allylic isomer, dimethylallyl diphosphate (DMAPP).</text>
</comment>
<comment type="catalytic activity">
    <reaction evidence="11">
        <text>isopentenyl diphosphate = dimethylallyl diphosphate</text>
        <dbReference type="Rhea" id="RHEA:23284"/>
        <dbReference type="ChEBI" id="CHEBI:57623"/>
        <dbReference type="ChEBI" id="CHEBI:128769"/>
        <dbReference type="EC" id="5.3.3.2"/>
    </reaction>
</comment>
<dbReference type="GO" id="GO:0010181">
    <property type="term" value="F:FMN binding"/>
    <property type="evidence" value="ECO:0007669"/>
    <property type="project" value="UniProtKB-UniRule"/>
</dbReference>
<comment type="cofactor">
    <cofactor evidence="1 11">
        <name>FMN</name>
        <dbReference type="ChEBI" id="CHEBI:58210"/>
    </cofactor>
</comment>
<dbReference type="Proteomes" id="UP001056429">
    <property type="component" value="Unassembled WGS sequence"/>
</dbReference>
<dbReference type="EC" id="5.3.3.2" evidence="11"/>
<evidence type="ECO:0000313" key="14">
    <source>
        <dbReference type="Proteomes" id="UP001056429"/>
    </source>
</evidence>
<evidence type="ECO:0000256" key="6">
    <source>
        <dbReference type="ARBA" id="ARBA00022842"/>
    </source>
</evidence>
<dbReference type="GO" id="GO:0016491">
    <property type="term" value="F:oxidoreductase activity"/>
    <property type="evidence" value="ECO:0007669"/>
    <property type="project" value="InterPro"/>
</dbReference>
<dbReference type="PANTHER" id="PTHR43665:SF1">
    <property type="entry name" value="ISOPENTENYL-DIPHOSPHATE DELTA-ISOMERASE"/>
    <property type="match status" value="1"/>
</dbReference>
<dbReference type="GO" id="GO:0004452">
    <property type="term" value="F:isopentenyl-diphosphate delta-isomerase activity"/>
    <property type="evidence" value="ECO:0007669"/>
    <property type="project" value="UniProtKB-UniRule"/>
</dbReference>
<dbReference type="InterPro" id="IPR013785">
    <property type="entry name" value="Aldolase_TIM"/>
</dbReference>
<comment type="cofactor">
    <cofactor evidence="11">
        <name>Mg(2+)</name>
        <dbReference type="ChEBI" id="CHEBI:18420"/>
    </cofactor>
</comment>
<dbReference type="GO" id="GO:0008299">
    <property type="term" value="P:isoprenoid biosynthetic process"/>
    <property type="evidence" value="ECO:0007669"/>
    <property type="project" value="UniProtKB-UniRule"/>
</dbReference>
<reference evidence="13" key="2">
    <citation type="submission" date="2021-04" db="EMBL/GenBank/DDBJ databases">
        <authorList>
            <person name="Dong X."/>
        </authorList>
    </citation>
    <scope>NUCLEOTIDE SEQUENCE</scope>
    <source>
        <strain evidence="13">ZWT</strain>
    </source>
</reference>
<name>A0A9J6P0T4_9CLOT</name>
<dbReference type="PANTHER" id="PTHR43665">
    <property type="entry name" value="ISOPENTENYL-DIPHOSPHATE DELTA-ISOMERASE"/>
    <property type="match status" value="1"/>
</dbReference>
<keyword evidence="7 11" id="KW-0521">NADP</keyword>
<evidence type="ECO:0000256" key="1">
    <source>
        <dbReference type="ARBA" id="ARBA00001917"/>
    </source>
</evidence>
<comment type="cofactor">
    <cofactor evidence="11">
        <name>NADPH</name>
        <dbReference type="ChEBI" id="CHEBI:57783"/>
    </cofactor>
</comment>
<dbReference type="InterPro" id="IPR011179">
    <property type="entry name" value="IPdP_isomerase"/>
</dbReference>
<comment type="subcellular location">
    <subcellularLocation>
        <location evidence="11">Cytoplasm</location>
    </subcellularLocation>
</comment>
<evidence type="ECO:0000256" key="2">
    <source>
        <dbReference type="ARBA" id="ARBA00022490"/>
    </source>
</evidence>
<evidence type="ECO:0000256" key="8">
    <source>
        <dbReference type="ARBA" id="ARBA00023229"/>
    </source>
</evidence>
<feature type="binding site" evidence="11">
    <location>
        <position position="155"/>
    </location>
    <ligand>
        <name>substrate</name>
    </ligand>
</feature>
<dbReference type="GO" id="GO:0000287">
    <property type="term" value="F:magnesium ion binding"/>
    <property type="evidence" value="ECO:0007669"/>
    <property type="project" value="UniProtKB-UniRule"/>
</dbReference>
<feature type="binding site" evidence="11">
    <location>
        <begin position="65"/>
        <end position="67"/>
    </location>
    <ligand>
        <name>FMN</name>
        <dbReference type="ChEBI" id="CHEBI:58210"/>
    </ligand>
</feature>
<feature type="binding site" evidence="11">
    <location>
        <position position="95"/>
    </location>
    <ligand>
        <name>FMN</name>
        <dbReference type="ChEBI" id="CHEBI:58210"/>
    </ligand>
</feature>
<keyword evidence="2 11" id="KW-0963">Cytoplasm</keyword>
<dbReference type="InterPro" id="IPR000262">
    <property type="entry name" value="FMN-dep_DH"/>
</dbReference>
<dbReference type="PIRSF" id="PIRSF003314">
    <property type="entry name" value="IPP_isomerase"/>
    <property type="match status" value="1"/>
</dbReference>
<dbReference type="CDD" id="cd02811">
    <property type="entry name" value="IDI-2_FMN"/>
    <property type="match status" value="1"/>
</dbReference>
<evidence type="ECO:0000259" key="12">
    <source>
        <dbReference type="Pfam" id="PF01070"/>
    </source>
</evidence>
<evidence type="ECO:0000256" key="4">
    <source>
        <dbReference type="ARBA" id="ARBA00022643"/>
    </source>
</evidence>
<accession>A0A9J6P0T4</accession>
<keyword evidence="6 11" id="KW-0460">Magnesium</keyword>
<organism evidence="13 14">
    <name type="scientific">Oceanirhabdus seepicola</name>
    <dbReference type="NCBI Taxonomy" id="2828781"/>
    <lineage>
        <taxon>Bacteria</taxon>
        <taxon>Bacillati</taxon>
        <taxon>Bacillota</taxon>
        <taxon>Clostridia</taxon>
        <taxon>Eubacteriales</taxon>
        <taxon>Clostridiaceae</taxon>
        <taxon>Oceanirhabdus</taxon>
    </lineage>
</organism>
<evidence type="ECO:0000256" key="9">
    <source>
        <dbReference type="ARBA" id="ARBA00023235"/>
    </source>
</evidence>
<keyword evidence="9 11" id="KW-0413">Isomerase</keyword>
<keyword evidence="3 11" id="KW-0285">Flavoprotein</keyword>
<dbReference type="HAMAP" id="MF_00354">
    <property type="entry name" value="Idi_2"/>
    <property type="match status" value="1"/>
</dbReference>
<comment type="similarity">
    <text evidence="11">Belongs to the IPP isomerase type 2 family.</text>
</comment>
<dbReference type="EMBL" id="JAGSOJ010000002">
    <property type="protein sequence ID" value="MCM1989798.1"/>
    <property type="molecule type" value="Genomic_DNA"/>
</dbReference>
<feature type="binding site" evidence="11">
    <location>
        <position position="217"/>
    </location>
    <ligand>
        <name>FMN</name>
        <dbReference type="ChEBI" id="CHEBI:58210"/>
    </ligand>
</feature>
<keyword evidence="8 11" id="KW-0414">Isoprene biosynthesis</keyword>
<comment type="caution">
    <text evidence="11">Lacks conserved residue(s) required for the propagation of feature annotation.</text>
</comment>
<dbReference type="RefSeq" id="WP_250858822.1">
    <property type="nucleotide sequence ID" value="NZ_JAGSOJ010000002.1"/>
</dbReference>
<evidence type="ECO:0000256" key="3">
    <source>
        <dbReference type="ARBA" id="ARBA00022630"/>
    </source>
</evidence>
<reference evidence="13" key="1">
    <citation type="journal article" date="2021" name="mSystems">
        <title>Bacteria and Archaea Synergistically Convert Glycine Betaine to Biogenic Methane in the Formosa Cold Seep of the South China Sea.</title>
        <authorList>
            <person name="Li L."/>
            <person name="Zhang W."/>
            <person name="Zhang S."/>
            <person name="Song L."/>
            <person name="Sun Q."/>
            <person name="Zhang H."/>
            <person name="Xiang H."/>
            <person name="Dong X."/>
        </authorList>
    </citation>
    <scope>NUCLEOTIDE SEQUENCE</scope>
    <source>
        <strain evidence="13">ZWT</strain>
    </source>
</reference>
<keyword evidence="5 11" id="KW-0479">Metal-binding</keyword>
<keyword evidence="14" id="KW-1185">Reference proteome</keyword>
<dbReference type="Pfam" id="PF01070">
    <property type="entry name" value="FMN_dh"/>
    <property type="match status" value="1"/>
</dbReference>
<dbReference type="SUPFAM" id="SSF51395">
    <property type="entry name" value="FMN-linked oxidoreductases"/>
    <property type="match status" value="1"/>
</dbReference>
<dbReference type="NCBIfam" id="TIGR02151">
    <property type="entry name" value="IPP_isom_2"/>
    <property type="match status" value="1"/>
</dbReference>
<comment type="subunit">
    <text evidence="10 11">Homooctamer. Dimer of tetramers.</text>
</comment>
<proteinExistence type="inferred from homology"/>
<dbReference type="AlphaFoldDB" id="A0A9J6P0T4"/>
<evidence type="ECO:0000256" key="5">
    <source>
        <dbReference type="ARBA" id="ARBA00022723"/>
    </source>
</evidence>
<dbReference type="Gene3D" id="3.20.20.70">
    <property type="entry name" value="Aldolase class I"/>
    <property type="match status" value="1"/>
</dbReference>
<dbReference type="GO" id="GO:0005737">
    <property type="term" value="C:cytoplasm"/>
    <property type="evidence" value="ECO:0007669"/>
    <property type="project" value="UniProtKB-SubCell"/>
</dbReference>
<dbReference type="GO" id="GO:0070402">
    <property type="term" value="F:NADPH binding"/>
    <property type="evidence" value="ECO:0007669"/>
    <property type="project" value="UniProtKB-UniRule"/>
</dbReference>
<evidence type="ECO:0000313" key="13">
    <source>
        <dbReference type="EMBL" id="MCM1989798.1"/>
    </source>
</evidence>
<protein>
    <recommendedName>
        <fullName evidence="11">Isopentenyl-diphosphate delta-isomerase</fullName>
        <shortName evidence="11">IPP isomerase</shortName>
        <ecNumber evidence="11">5.3.3.2</ecNumber>
    </recommendedName>
    <alternativeName>
        <fullName evidence="11">Isopentenyl diphosphate:dimethylallyl diphosphate isomerase</fullName>
    </alternativeName>
    <alternativeName>
        <fullName evidence="11">Isopentenyl pyrophosphate isomerase</fullName>
    </alternativeName>
    <alternativeName>
        <fullName evidence="11">Type 2 isopentenyl diphosphate isomerase</fullName>
        <shortName evidence="11">IDI-2</shortName>
    </alternativeName>
</protein>
<sequence length="352" mass="39093">MIDDKIRIRKKEHISGFLKGVGESDNGFGDVVLFNNSFPELNFQEISLETTFLNKSISAPLMINAITGGTKEAEEINRDLAYIAKELNIPMAVGSQSIALKYSDAVKTFMCVREIMGKEGVVIANLSANKSVEDVKKALEMIEADGIQLHLNVPQEMCMAEGDRNFKGIIKNINHIKDSIGKPIIIKEVGFGISYETAIKLREIGIEYIDVGGKGGTNFIEIEDLRYESSKYNEFYSWGIPTAHSLLMTSTAYRECNVICSGGINKSEDVIKSLILGADIVGVSGVVLRTLLENGRDSALEVLRELINNIKIYMMLLGKGSVCELKDNSYMLKGELKEIEEYIKKYYENNGE</sequence>
<feature type="binding site" evidence="11">
    <location>
        <position position="187"/>
    </location>
    <ligand>
        <name>FMN</name>
        <dbReference type="ChEBI" id="CHEBI:58210"/>
    </ligand>
</feature>
<keyword evidence="4 11" id="KW-0288">FMN</keyword>
<gene>
    <name evidence="11 13" type="primary">fni</name>
    <name evidence="13" type="ORF">KDK92_08605</name>
</gene>
<feature type="binding site" evidence="11">
    <location>
        <begin position="9"/>
        <end position="10"/>
    </location>
    <ligand>
        <name>substrate</name>
    </ligand>
</feature>
<feature type="domain" description="FMN-dependent dehydrogenase" evidence="12">
    <location>
        <begin position="171"/>
        <end position="328"/>
    </location>
</feature>
<evidence type="ECO:0000256" key="11">
    <source>
        <dbReference type="HAMAP-Rule" id="MF_00354"/>
    </source>
</evidence>
<feature type="binding site" evidence="11">
    <location>
        <position position="156"/>
    </location>
    <ligand>
        <name>Mg(2+)</name>
        <dbReference type="ChEBI" id="CHEBI:18420"/>
    </ligand>
</feature>
<evidence type="ECO:0000256" key="7">
    <source>
        <dbReference type="ARBA" id="ARBA00022857"/>
    </source>
</evidence>
<comment type="caution">
    <text evidence="13">The sequence shown here is derived from an EMBL/GenBank/DDBJ whole genome shotgun (WGS) entry which is preliminary data.</text>
</comment>
<evidence type="ECO:0000256" key="10">
    <source>
        <dbReference type="ARBA" id="ARBA00025810"/>
    </source>
</evidence>
<feature type="binding site" evidence="11">
    <location>
        <begin position="284"/>
        <end position="285"/>
    </location>
    <ligand>
        <name>FMN</name>
        <dbReference type="ChEBI" id="CHEBI:58210"/>
    </ligand>
</feature>
<feature type="binding site" evidence="11">
    <location>
        <position position="125"/>
    </location>
    <ligand>
        <name>FMN</name>
        <dbReference type="ChEBI" id="CHEBI:58210"/>
    </ligand>
</feature>